<reference evidence="2" key="1">
    <citation type="journal article" date="2014" name="Int. J. Syst. Evol. Microbiol.">
        <title>Complete genome sequence of Corynebacterium casei LMG S-19264T (=DSM 44701T), isolated from a smear-ripened cheese.</title>
        <authorList>
            <consortium name="US DOE Joint Genome Institute (JGI-PGF)"/>
            <person name="Walter F."/>
            <person name="Albersmeier A."/>
            <person name="Kalinowski J."/>
            <person name="Ruckert C."/>
        </authorList>
    </citation>
    <scope>NUCLEOTIDE SEQUENCE</scope>
    <source>
        <strain evidence="2">KCTC 42650</strain>
    </source>
</reference>
<accession>A0A8J3M9E1</accession>
<dbReference type="EMBL" id="BNCJ01000019">
    <property type="protein sequence ID" value="GHF67136.1"/>
    <property type="molecule type" value="Genomic_DNA"/>
</dbReference>
<dbReference type="AlphaFoldDB" id="A0A8J3M9E1"/>
<dbReference type="PANTHER" id="PTHR48207">
    <property type="entry name" value="SUCCINATE--HYDROXYMETHYLGLUTARATE COA-TRANSFERASE"/>
    <property type="match status" value="1"/>
</dbReference>
<dbReference type="Gene3D" id="3.40.50.10540">
    <property type="entry name" value="Crotonobetainyl-coa:carnitine coa-transferase, domain 1"/>
    <property type="match status" value="1"/>
</dbReference>
<sequence>MAGDPAGPLDGFRVIEFCSTLSGPFATMLLADQGADVIKVETPQGDQSRQIGNRRDGVADIATLFVNINRNKRSVVLNLKDPDDARTARALAETADVVVQNFRPGVMERMGLGYDDLSAANDQLIYVSISGLGDHPTVRGRRVYDIVSQGLAGFCSVQADRETGEPRTVQTAITDKIASMVVWQGVTAALLHRLRRGKGQHIKVNMLSAALSFLWPEAMPGATFTGPGVQAGGTLSGVQYVFATRDGHILVGHVSNEEFAGCCRALGLDALITDPRFDAIGGRFRNAAALNKLFADALARDTSAHWLELLEAEDTVFAPINSAATIADDAIIRAAGVLADHHDPVYGSFRQPVHPVDFGASPARHRRNAPLLGEHTAEVLAELADRTRT</sequence>
<dbReference type="PANTHER" id="PTHR48207:SF4">
    <property type="entry name" value="BLL6097 PROTEIN"/>
    <property type="match status" value="1"/>
</dbReference>
<evidence type="ECO:0000256" key="1">
    <source>
        <dbReference type="ARBA" id="ARBA00022679"/>
    </source>
</evidence>
<name>A0A8J3M9E1_9RHOB</name>
<dbReference type="InterPro" id="IPR044855">
    <property type="entry name" value="CoA-Trfase_III_dom3_sf"/>
</dbReference>
<dbReference type="Proteomes" id="UP000626220">
    <property type="component" value="Unassembled WGS sequence"/>
</dbReference>
<reference evidence="2" key="2">
    <citation type="submission" date="2020-09" db="EMBL/GenBank/DDBJ databases">
        <authorList>
            <person name="Sun Q."/>
            <person name="Kim S."/>
        </authorList>
    </citation>
    <scope>NUCLEOTIDE SEQUENCE</scope>
    <source>
        <strain evidence="2">KCTC 42650</strain>
    </source>
</reference>
<dbReference type="SUPFAM" id="SSF89796">
    <property type="entry name" value="CoA-transferase family III (CaiB/BaiF)"/>
    <property type="match status" value="1"/>
</dbReference>
<dbReference type="RefSeq" id="WP_189682184.1">
    <property type="nucleotide sequence ID" value="NZ_BNCJ01000019.1"/>
</dbReference>
<protein>
    <submittedName>
        <fullName evidence="2">CoA transferase</fullName>
    </submittedName>
</protein>
<evidence type="ECO:0000313" key="2">
    <source>
        <dbReference type="EMBL" id="GHF67136.1"/>
    </source>
</evidence>
<dbReference type="InterPro" id="IPR050483">
    <property type="entry name" value="CoA-transferase_III_domain"/>
</dbReference>
<keyword evidence="1 2" id="KW-0808">Transferase</keyword>
<proteinExistence type="predicted"/>
<dbReference type="Gene3D" id="3.30.1540.10">
    <property type="entry name" value="formyl-coa transferase, domain 3"/>
    <property type="match status" value="1"/>
</dbReference>
<comment type="caution">
    <text evidence="2">The sequence shown here is derived from an EMBL/GenBank/DDBJ whole genome shotgun (WGS) entry which is preliminary data.</text>
</comment>
<dbReference type="InterPro" id="IPR003673">
    <property type="entry name" value="CoA-Trfase_fam_III"/>
</dbReference>
<dbReference type="Pfam" id="PF02515">
    <property type="entry name" value="CoA_transf_3"/>
    <property type="match status" value="1"/>
</dbReference>
<evidence type="ECO:0000313" key="3">
    <source>
        <dbReference type="Proteomes" id="UP000626220"/>
    </source>
</evidence>
<dbReference type="InterPro" id="IPR023606">
    <property type="entry name" value="CoA-Trfase_III_dom_1_sf"/>
</dbReference>
<dbReference type="GO" id="GO:0008410">
    <property type="term" value="F:CoA-transferase activity"/>
    <property type="evidence" value="ECO:0007669"/>
    <property type="project" value="TreeGrafter"/>
</dbReference>
<gene>
    <name evidence="2" type="ORF">GCM10017056_42970</name>
</gene>
<keyword evidence="3" id="KW-1185">Reference proteome</keyword>
<organism evidence="2 3">
    <name type="scientific">Seohaeicola zhoushanensis</name>
    <dbReference type="NCBI Taxonomy" id="1569283"/>
    <lineage>
        <taxon>Bacteria</taxon>
        <taxon>Pseudomonadati</taxon>
        <taxon>Pseudomonadota</taxon>
        <taxon>Alphaproteobacteria</taxon>
        <taxon>Rhodobacterales</taxon>
        <taxon>Roseobacteraceae</taxon>
        <taxon>Seohaeicola</taxon>
    </lineage>
</organism>